<dbReference type="PANTHER" id="PTHR36919:SF2">
    <property type="entry name" value="BLL6627 PROTEIN"/>
    <property type="match status" value="1"/>
</dbReference>
<protein>
    <submittedName>
        <fullName evidence="3">DUF2147 domain-containing protein</fullName>
    </submittedName>
</protein>
<proteinExistence type="predicted"/>
<evidence type="ECO:0000313" key="4">
    <source>
        <dbReference type="Proteomes" id="UP000266441"/>
    </source>
</evidence>
<dbReference type="Proteomes" id="UP000266441">
    <property type="component" value="Unassembled WGS sequence"/>
</dbReference>
<dbReference type="AlphaFoldDB" id="A0A399CWH4"/>
<name>A0A399CWH4_9BACT</name>
<evidence type="ECO:0000313" key="3">
    <source>
        <dbReference type="EMBL" id="RIH64054.1"/>
    </source>
</evidence>
<dbReference type="EMBL" id="QWET01000014">
    <property type="protein sequence ID" value="RIH64054.1"/>
    <property type="molecule type" value="Genomic_DNA"/>
</dbReference>
<reference evidence="3 4" key="1">
    <citation type="journal article" date="2015" name="Int. J. Syst. Evol. Microbiol.">
        <title>Mariniphaga sediminis sp. nov., isolated from coastal sediment.</title>
        <authorList>
            <person name="Wang F.Q."/>
            <person name="Shen Q.Y."/>
            <person name="Chen G.J."/>
            <person name="Du Z.J."/>
        </authorList>
    </citation>
    <scope>NUCLEOTIDE SEQUENCE [LARGE SCALE GENOMIC DNA]</scope>
    <source>
        <strain evidence="3 4">SY21</strain>
    </source>
</reference>
<gene>
    <name evidence="3" type="ORF">D1164_17030</name>
</gene>
<accession>A0A399CWH4</accession>
<dbReference type="Gene3D" id="2.40.128.520">
    <property type="match status" value="1"/>
</dbReference>
<keyword evidence="1" id="KW-0732">Signal</keyword>
<sequence>MKNQLIMKKIVILFFLGCYALAGIAQEADKITGVWWNDEKTTKIEVEKKDGKYIGTIVYMIPEKYENGEPPKDDENPDPSLRSRSLIGLQILGGFEYDTKKEEWKNGTIYDPKSGNTYDCYAWMENTDLLKLKGFVGGIRWLGRSSEWYRTEF</sequence>
<keyword evidence="4" id="KW-1185">Reference proteome</keyword>
<feature type="signal peptide" evidence="1">
    <location>
        <begin position="1"/>
        <end position="27"/>
    </location>
</feature>
<dbReference type="OrthoDB" id="9814399at2"/>
<dbReference type="Pfam" id="PF09917">
    <property type="entry name" value="DUF2147"/>
    <property type="match status" value="1"/>
</dbReference>
<evidence type="ECO:0000259" key="2">
    <source>
        <dbReference type="Pfam" id="PF09917"/>
    </source>
</evidence>
<dbReference type="PANTHER" id="PTHR36919">
    <property type="entry name" value="BLR1215 PROTEIN"/>
    <property type="match status" value="1"/>
</dbReference>
<feature type="domain" description="DUF2147" evidence="2">
    <location>
        <begin position="33"/>
        <end position="150"/>
    </location>
</feature>
<comment type="caution">
    <text evidence="3">The sequence shown here is derived from an EMBL/GenBank/DDBJ whole genome shotgun (WGS) entry which is preliminary data.</text>
</comment>
<evidence type="ECO:0000256" key="1">
    <source>
        <dbReference type="SAM" id="SignalP"/>
    </source>
</evidence>
<feature type="chain" id="PRO_5017268151" evidence="1">
    <location>
        <begin position="28"/>
        <end position="153"/>
    </location>
</feature>
<dbReference type="InterPro" id="IPR019223">
    <property type="entry name" value="DUF2147"/>
</dbReference>
<organism evidence="3 4">
    <name type="scientific">Mariniphaga sediminis</name>
    <dbReference type="NCBI Taxonomy" id="1628158"/>
    <lineage>
        <taxon>Bacteria</taxon>
        <taxon>Pseudomonadati</taxon>
        <taxon>Bacteroidota</taxon>
        <taxon>Bacteroidia</taxon>
        <taxon>Marinilabiliales</taxon>
        <taxon>Prolixibacteraceae</taxon>
        <taxon>Mariniphaga</taxon>
    </lineage>
</organism>